<dbReference type="AlphaFoldDB" id="A0A1F7RPR7"/>
<dbReference type="EMBL" id="MGDF01000184">
    <property type="protein sequence ID" value="OGL43552.1"/>
    <property type="molecule type" value="Genomic_DNA"/>
</dbReference>
<organism evidence="2 3">
    <name type="scientific">Candidatus Schekmanbacteria bacterium RBG_16_38_11</name>
    <dbReference type="NCBI Taxonomy" id="1817880"/>
    <lineage>
        <taxon>Bacteria</taxon>
        <taxon>Candidatus Schekmaniibacteriota</taxon>
    </lineage>
</organism>
<dbReference type="InterPro" id="IPR052944">
    <property type="entry name" value="Sporulation_related"/>
</dbReference>
<dbReference type="InterPro" id="IPR029046">
    <property type="entry name" value="LolA/LolB/LppX"/>
</dbReference>
<dbReference type="Gene3D" id="2.50.20.10">
    <property type="entry name" value="Lipoprotein localisation LolA/LolB/LppX"/>
    <property type="match status" value="1"/>
</dbReference>
<dbReference type="Pfam" id="PF03888">
    <property type="entry name" value="MucB_RseB"/>
    <property type="match status" value="1"/>
</dbReference>
<dbReference type="PANTHER" id="PTHR37507:SF2">
    <property type="entry name" value="SPORULATION PROTEIN YDCC"/>
    <property type="match status" value="1"/>
</dbReference>
<dbReference type="PANTHER" id="PTHR37507">
    <property type="entry name" value="SPORULATION PROTEIN YDCC"/>
    <property type="match status" value="1"/>
</dbReference>
<comment type="caution">
    <text evidence="2">The sequence shown here is derived from an EMBL/GenBank/DDBJ whole genome shotgun (WGS) entry which is preliminary data.</text>
</comment>
<evidence type="ECO:0000259" key="1">
    <source>
        <dbReference type="Pfam" id="PF03888"/>
    </source>
</evidence>
<protein>
    <recommendedName>
        <fullName evidence="1">MucB/RseB N-terminal domain-containing protein</fullName>
    </recommendedName>
</protein>
<evidence type="ECO:0000313" key="3">
    <source>
        <dbReference type="Proteomes" id="UP000178435"/>
    </source>
</evidence>
<proteinExistence type="predicted"/>
<reference evidence="2 3" key="1">
    <citation type="journal article" date="2016" name="Nat. Commun.">
        <title>Thousands of microbial genomes shed light on interconnected biogeochemical processes in an aquifer system.</title>
        <authorList>
            <person name="Anantharaman K."/>
            <person name="Brown C.T."/>
            <person name="Hug L.A."/>
            <person name="Sharon I."/>
            <person name="Castelle C.J."/>
            <person name="Probst A.J."/>
            <person name="Thomas B.C."/>
            <person name="Singh A."/>
            <person name="Wilkins M.J."/>
            <person name="Karaoz U."/>
            <person name="Brodie E.L."/>
            <person name="Williams K.H."/>
            <person name="Hubbard S.S."/>
            <person name="Banfield J.F."/>
        </authorList>
    </citation>
    <scope>NUCLEOTIDE SEQUENCE [LARGE SCALE GENOMIC DNA]</scope>
</reference>
<dbReference type="Proteomes" id="UP000178435">
    <property type="component" value="Unassembled WGS sequence"/>
</dbReference>
<dbReference type="InterPro" id="IPR033434">
    <property type="entry name" value="MucB/RseB_N"/>
</dbReference>
<feature type="domain" description="MucB/RseB N-terminal" evidence="1">
    <location>
        <begin position="118"/>
        <end position="191"/>
    </location>
</feature>
<evidence type="ECO:0000313" key="2">
    <source>
        <dbReference type="EMBL" id="OGL43552.1"/>
    </source>
</evidence>
<sequence length="313" mass="36368">MKFRKQKIAGFLLITLIFLFLLHTEAKGGEGEEILKKTLETEGMINLSGSCYTASFMKPYEFSNNVRVFWKKPNKIRMEYFAGDTLRMIFITTKDKSWQFSPADNIVFFKELSPQTKEVEKRKQDLLLSNYDVKITGRESIAGRDAIVIKVGCKYPSRPSKKIWIDDKTDVILKSEQYNSNGDLMLLTYFKRVNYNPFLDDIHFRPPQGRIIRLVSENETKSFSPEELSKVVGFKVVLPSFLPEGYILEGYYLYRCGCGVDMAHLRYFDGLNSISIFQGKKDCPICSEDQRRGFFRRRMGMMGRRGMRCAPRE</sequence>
<name>A0A1F7RPR7_9BACT</name>
<dbReference type="SUPFAM" id="SSF89392">
    <property type="entry name" value="Prokaryotic lipoproteins and lipoprotein localization factors"/>
    <property type="match status" value="1"/>
</dbReference>
<feature type="non-terminal residue" evidence="2">
    <location>
        <position position="313"/>
    </location>
</feature>
<gene>
    <name evidence="2" type="ORF">A2149_08820</name>
</gene>
<accession>A0A1F7RPR7</accession>